<sequence length="363" mass="38410">MATTPTFDRLANEGSTGLVTPVAAGIAPGSGPAHLALFGFDPLQTRVGRGVLAALGVDFDLKPDDIAARINFCTLDNSGRVTDRRAGRIGSEVGELLSARLDGIDLDSGVTCIVRHVKEYRACVVFRGEGLEGNVTDTDPQEIGVEPLAPKPLDSIAETTAALASEFVAKAGELLSGEGVANGVLLRGFDKYVPLPSFAELYGVKPAAVAAYPMYRGVARAVGMTVFASEDTIESCVGLTRTAMEDHDFIFVHFKSTDSRGEDGDFDGKAEQIELADQTLAELLELDFDVVMVTGDHSTPATYRAHSWHPIPVLIRGPHCRANARQDGFGETSCITGALGPLRSMDVLPLVLAHAGRLGKYGA</sequence>
<evidence type="ECO:0000259" key="6">
    <source>
        <dbReference type="Pfam" id="PF01676"/>
    </source>
</evidence>
<comment type="similarity">
    <text evidence="4">Belongs to the BPG-independent phosphoglycerate mutase family. A-PGAM subfamily.</text>
</comment>
<evidence type="ECO:0000256" key="1">
    <source>
        <dbReference type="ARBA" id="ARBA00000370"/>
    </source>
</evidence>
<dbReference type="SUPFAM" id="SSF53649">
    <property type="entry name" value="Alkaline phosphatase-like"/>
    <property type="match status" value="1"/>
</dbReference>
<dbReference type="CDD" id="cd16011">
    <property type="entry name" value="iPGM_like"/>
    <property type="match status" value="1"/>
</dbReference>
<dbReference type="PANTHER" id="PTHR31209:SF0">
    <property type="entry name" value="METALLOENZYME DOMAIN-CONTAINING PROTEIN"/>
    <property type="match status" value="1"/>
</dbReference>
<dbReference type="AlphaFoldDB" id="A0A381VW76"/>
<keyword evidence="5" id="KW-0324">Glycolysis</keyword>
<dbReference type="Gene3D" id="3.30.70.2130">
    <property type="entry name" value="Metalloenzyme domain"/>
    <property type="match status" value="1"/>
</dbReference>
<dbReference type="InterPro" id="IPR017850">
    <property type="entry name" value="Alkaline_phosphatase_core_sf"/>
</dbReference>
<feature type="domain" description="Metalloenzyme" evidence="6">
    <location>
        <begin position="2"/>
        <end position="346"/>
    </location>
</feature>
<dbReference type="InterPro" id="IPR006124">
    <property type="entry name" value="Metalloenzyme"/>
</dbReference>
<comment type="catalytic activity">
    <reaction evidence="1">
        <text>(2R)-2-phosphoglycerate = (2R)-3-phosphoglycerate</text>
        <dbReference type="Rhea" id="RHEA:15901"/>
        <dbReference type="ChEBI" id="CHEBI:58272"/>
        <dbReference type="ChEBI" id="CHEBI:58289"/>
        <dbReference type="EC" id="5.4.2.12"/>
    </reaction>
</comment>
<dbReference type="PANTHER" id="PTHR31209">
    <property type="entry name" value="COFACTOR-INDEPENDENT PHOSPHOGLYCERATE MUTASE"/>
    <property type="match status" value="1"/>
</dbReference>
<dbReference type="InterPro" id="IPR004456">
    <property type="entry name" value="Pglycerate_mutase_ApgM"/>
</dbReference>
<evidence type="ECO:0000313" key="7">
    <source>
        <dbReference type="EMBL" id="SVA44018.1"/>
    </source>
</evidence>
<name>A0A381VW76_9ZZZZ</name>
<evidence type="ECO:0000256" key="4">
    <source>
        <dbReference type="ARBA" id="ARBA00005524"/>
    </source>
</evidence>
<dbReference type="EMBL" id="UINC01009841">
    <property type="protein sequence ID" value="SVA44018.1"/>
    <property type="molecule type" value="Genomic_DNA"/>
</dbReference>
<proteinExistence type="inferred from homology"/>
<dbReference type="GO" id="GO:0006096">
    <property type="term" value="P:glycolytic process"/>
    <property type="evidence" value="ECO:0007669"/>
    <property type="project" value="UniProtKB-KW"/>
</dbReference>
<comment type="function">
    <text evidence="2">Catalyzes the interconversion of 2-phosphoglycerate and 3-phosphoglycerate.</text>
</comment>
<organism evidence="7">
    <name type="scientific">marine metagenome</name>
    <dbReference type="NCBI Taxonomy" id="408172"/>
    <lineage>
        <taxon>unclassified sequences</taxon>
        <taxon>metagenomes</taxon>
        <taxon>ecological metagenomes</taxon>
    </lineage>
</organism>
<reference evidence="7" key="1">
    <citation type="submission" date="2018-05" db="EMBL/GenBank/DDBJ databases">
        <authorList>
            <person name="Lanie J.A."/>
            <person name="Ng W.-L."/>
            <person name="Kazmierczak K.M."/>
            <person name="Andrzejewski T.M."/>
            <person name="Davidsen T.M."/>
            <person name="Wayne K.J."/>
            <person name="Tettelin H."/>
            <person name="Glass J.I."/>
            <person name="Rusch D."/>
            <person name="Podicherti R."/>
            <person name="Tsui H.-C.T."/>
            <person name="Winkler M.E."/>
        </authorList>
    </citation>
    <scope>NUCLEOTIDE SEQUENCE</scope>
</reference>
<protein>
    <recommendedName>
        <fullName evidence="6">Metalloenzyme domain-containing protein</fullName>
    </recommendedName>
</protein>
<dbReference type="GO" id="GO:0004619">
    <property type="term" value="F:phosphoglycerate mutase activity"/>
    <property type="evidence" value="ECO:0007669"/>
    <property type="project" value="UniProtKB-EC"/>
</dbReference>
<dbReference type="PIRSF" id="PIRSF006392">
    <property type="entry name" value="IPGAM_arch"/>
    <property type="match status" value="1"/>
</dbReference>
<dbReference type="GO" id="GO:0046872">
    <property type="term" value="F:metal ion binding"/>
    <property type="evidence" value="ECO:0007669"/>
    <property type="project" value="InterPro"/>
</dbReference>
<gene>
    <name evidence="7" type="ORF">METZ01_LOCUS96872</name>
</gene>
<dbReference type="Gene3D" id="3.40.720.10">
    <property type="entry name" value="Alkaline Phosphatase, subunit A"/>
    <property type="match status" value="1"/>
</dbReference>
<dbReference type="Pfam" id="PF10143">
    <property type="entry name" value="PhosphMutase"/>
    <property type="match status" value="1"/>
</dbReference>
<dbReference type="Pfam" id="PF01676">
    <property type="entry name" value="Metalloenzyme"/>
    <property type="match status" value="1"/>
</dbReference>
<evidence type="ECO:0000256" key="5">
    <source>
        <dbReference type="ARBA" id="ARBA00023152"/>
    </source>
</evidence>
<comment type="pathway">
    <text evidence="3">Carbohydrate degradation.</text>
</comment>
<evidence type="ECO:0000256" key="2">
    <source>
        <dbReference type="ARBA" id="ARBA00002315"/>
    </source>
</evidence>
<dbReference type="InterPro" id="IPR042253">
    <property type="entry name" value="Pglycerate_mutase_ApgM_sf"/>
</dbReference>
<evidence type="ECO:0000256" key="3">
    <source>
        <dbReference type="ARBA" id="ARBA00004921"/>
    </source>
</evidence>
<accession>A0A381VW76</accession>